<dbReference type="InterPro" id="IPR001401">
    <property type="entry name" value="Dynamin_GTPase"/>
</dbReference>
<dbReference type="Gene3D" id="3.40.50.300">
    <property type="entry name" value="P-loop containing nucleotide triphosphate hydrolases"/>
    <property type="match status" value="1"/>
</dbReference>
<dbReference type="EMBL" id="CAJVPL010000372">
    <property type="protein sequence ID" value="CAG8489032.1"/>
    <property type="molecule type" value="Genomic_DNA"/>
</dbReference>
<dbReference type="GO" id="GO:0008017">
    <property type="term" value="F:microtubule binding"/>
    <property type="evidence" value="ECO:0007669"/>
    <property type="project" value="TreeGrafter"/>
</dbReference>
<dbReference type="InterPro" id="IPR000375">
    <property type="entry name" value="Dynamin_stalk"/>
</dbReference>
<dbReference type="AlphaFoldDB" id="A0A9N8WGF0"/>
<dbReference type="GO" id="GO:0005739">
    <property type="term" value="C:mitochondrion"/>
    <property type="evidence" value="ECO:0007669"/>
    <property type="project" value="TreeGrafter"/>
</dbReference>
<dbReference type="SMART" id="SM00053">
    <property type="entry name" value="DYNc"/>
    <property type="match status" value="1"/>
</dbReference>
<comment type="caution">
    <text evidence="5">The sequence shown here is derived from an EMBL/GenBank/DDBJ whole genome shotgun (WGS) entry which is preliminary data.</text>
</comment>
<protein>
    <submittedName>
        <fullName evidence="5">10797_t:CDS:1</fullName>
    </submittedName>
</protein>
<dbReference type="InterPro" id="IPR020850">
    <property type="entry name" value="GED_dom"/>
</dbReference>
<dbReference type="InterPro" id="IPR030381">
    <property type="entry name" value="G_DYNAMIN_dom"/>
</dbReference>
<dbReference type="Gene3D" id="1.20.120.1240">
    <property type="entry name" value="Dynamin, middle domain"/>
    <property type="match status" value="1"/>
</dbReference>
<keyword evidence="6" id="KW-1185">Reference proteome</keyword>
<dbReference type="InterPro" id="IPR027417">
    <property type="entry name" value="P-loop_NTPase"/>
</dbReference>
<evidence type="ECO:0000256" key="1">
    <source>
        <dbReference type="ARBA" id="ARBA00022741"/>
    </source>
</evidence>
<keyword evidence="1" id="KW-0547">Nucleotide-binding</keyword>
<dbReference type="Proteomes" id="UP000789831">
    <property type="component" value="Unassembled WGS sequence"/>
</dbReference>
<dbReference type="GO" id="GO:0048312">
    <property type="term" value="P:intracellular distribution of mitochondria"/>
    <property type="evidence" value="ECO:0007669"/>
    <property type="project" value="TreeGrafter"/>
</dbReference>
<dbReference type="InterPro" id="IPR003130">
    <property type="entry name" value="GED"/>
</dbReference>
<evidence type="ECO:0000313" key="6">
    <source>
        <dbReference type="Proteomes" id="UP000789831"/>
    </source>
</evidence>
<dbReference type="PROSITE" id="PS51718">
    <property type="entry name" value="G_DYNAMIN_2"/>
    <property type="match status" value="1"/>
</dbReference>
<dbReference type="SUPFAM" id="SSF52540">
    <property type="entry name" value="P-loop containing nucleoside triphosphate hydrolases"/>
    <property type="match status" value="1"/>
</dbReference>
<dbReference type="PROSITE" id="PS51388">
    <property type="entry name" value="GED"/>
    <property type="match status" value="1"/>
</dbReference>
<reference evidence="5" key="1">
    <citation type="submission" date="2021-06" db="EMBL/GenBank/DDBJ databases">
        <authorList>
            <person name="Kallberg Y."/>
            <person name="Tangrot J."/>
            <person name="Rosling A."/>
        </authorList>
    </citation>
    <scope>NUCLEOTIDE SEQUENCE</scope>
    <source>
        <strain evidence="5">MT106</strain>
    </source>
</reference>
<keyword evidence="2" id="KW-0342">GTP-binding</keyword>
<dbReference type="PANTHER" id="PTHR11566:SF21">
    <property type="entry name" value="DYNAMIN RELATED PROTEIN 1, ISOFORM A"/>
    <property type="match status" value="1"/>
</dbReference>
<dbReference type="Pfam" id="PF01031">
    <property type="entry name" value="Dynamin_M"/>
    <property type="match status" value="2"/>
</dbReference>
<gene>
    <name evidence="5" type="ORF">AGERDE_LOCUS3650</name>
</gene>
<evidence type="ECO:0000259" key="4">
    <source>
        <dbReference type="PROSITE" id="PS51718"/>
    </source>
</evidence>
<dbReference type="CDD" id="cd08771">
    <property type="entry name" value="DLP_1"/>
    <property type="match status" value="1"/>
</dbReference>
<proteinExistence type="predicted"/>
<dbReference type="InterPro" id="IPR022812">
    <property type="entry name" value="Dynamin"/>
</dbReference>
<dbReference type="GO" id="GO:0005525">
    <property type="term" value="F:GTP binding"/>
    <property type="evidence" value="ECO:0007669"/>
    <property type="project" value="InterPro"/>
</dbReference>
<name>A0A9N8WGF0_9GLOM</name>
<evidence type="ECO:0000256" key="2">
    <source>
        <dbReference type="ARBA" id="ARBA00023134"/>
    </source>
</evidence>
<feature type="domain" description="GED" evidence="3">
    <location>
        <begin position="614"/>
        <end position="707"/>
    </location>
</feature>
<organism evidence="5 6">
    <name type="scientific">Ambispora gerdemannii</name>
    <dbReference type="NCBI Taxonomy" id="144530"/>
    <lineage>
        <taxon>Eukaryota</taxon>
        <taxon>Fungi</taxon>
        <taxon>Fungi incertae sedis</taxon>
        <taxon>Mucoromycota</taxon>
        <taxon>Glomeromycotina</taxon>
        <taxon>Glomeromycetes</taxon>
        <taxon>Archaeosporales</taxon>
        <taxon>Ambisporaceae</taxon>
        <taxon>Ambispora</taxon>
    </lineage>
</organism>
<dbReference type="GO" id="GO:0016020">
    <property type="term" value="C:membrane"/>
    <property type="evidence" value="ECO:0007669"/>
    <property type="project" value="TreeGrafter"/>
</dbReference>
<accession>A0A9N8WGF0</accession>
<dbReference type="InterPro" id="IPR045063">
    <property type="entry name" value="Dynamin_N"/>
</dbReference>
<dbReference type="GO" id="GO:0005874">
    <property type="term" value="C:microtubule"/>
    <property type="evidence" value="ECO:0007669"/>
    <property type="project" value="TreeGrafter"/>
</dbReference>
<dbReference type="GO" id="GO:0003924">
    <property type="term" value="F:GTPase activity"/>
    <property type="evidence" value="ECO:0007669"/>
    <property type="project" value="InterPro"/>
</dbReference>
<evidence type="ECO:0000259" key="3">
    <source>
        <dbReference type="PROSITE" id="PS51388"/>
    </source>
</evidence>
<dbReference type="PANTHER" id="PTHR11566">
    <property type="entry name" value="DYNAMIN"/>
    <property type="match status" value="1"/>
</dbReference>
<dbReference type="OrthoDB" id="5061070at2759"/>
<dbReference type="GO" id="GO:0016559">
    <property type="term" value="P:peroxisome fission"/>
    <property type="evidence" value="ECO:0007669"/>
    <property type="project" value="TreeGrafter"/>
</dbReference>
<dbReference type="PRINTS" id="PR00195">
    <property type="entry name" value="DYNAMIN"/>
</dbReference>
<feature type="domain" description="Dynamin-type G" evidence="4">
    <location>
        <begin position="36"/>
        <end position="347"/>
    </location>
</feature>
<dbReference type="Pfam" id="PF02212">
    <property type="entry name" value="GED"/>
    <property type="match status" value="1"/>
</dbReference>
<sequence length="707" mass="81138">MTRVNPLTLSDSQYAKKAIHYIEMLNSLRRLGAHHAVDLPTVVFCGNQSAGKSSLLEAISDVQLPRSDGTCTRCVMEIRLMDSKNRWECQIKLRKEYDNNDDKKLSRPEEFKFGDIIIDKANVELMARRAQKALLNPTRNWTEYLNWTFSTSNEVDARQNEIKFTKNVVCLEIKGPKVPNLSLIDLPGIIRHTENKQDEKFITIIQDLVEYYIGKEKSIIIATISCKDEIDNQAIVGLARKVDEFGIRTLGVLTKPDTIEVGAENQWLKIMCGEAHKLELGYYIVRNPPPKELQRGITFEEARKAEKEFFAGSCTWHHSHLQPRIGVEKLRGKLSELLIKAIERGLPSIKKDVEDQLNKARSELEELPDPISENSRVELYRLAKKCATMIKEQTTCSNNKMSLWQEINEELKSFKIELCSTRPIFVVGKNKGKHGLDDAKFDVLKEFVDPGNVDPRKLEENKHDFSRKETEKLQEITEADIRRTIMIAKGRLLPGFIPYSSALMLIRDFQKNWKTPACHCLNNIHHIMSRLVDKSIQETFGRFPMLIGIMKQNAMIWLDTCKNETNKRLEFNVLMENSYPFTLDEGTMSKGKLTYLAALQEAVQIDGDRQPSDYLEVIAAVMAYFKLSFKRFVDSVAMTIAYAFVDEYPKLIEEKLLAQIIEGENGKVMDVNELIAEDSSIAVAREELLQREKHMRELLNDLVRFGI</sequence>
<dbReference type="GO" id="GO:0006897">
    <property type="term" value="P:endocytosis"/>
    <property type="evidence" value="ECO:0007669"/>
    <property type="project" value="TreeGrafter"/>
</dbReference>
<evidence type="ECO:0000313" key="5">
    <source>
        <dbReference type="EMBL" id="CAG8489032.1"/>
    </source>
</evidence>
<dbReference type="Pfam" id="PF00350">
    <property type="entry name" value="Dynamin_N"/>
    <property type="match status" value="1"/>
</dbReference>
<dbReference type="GO" id="GO:0000266">
    <property type="term" value="P:mitochondrial fission"/>
    <property type="evidence" value="ECO:0007669"/>
    <property type="project" value="TreeGrafter"/>
</dbReference>